<reference evidence="7" key="1">
    <citation type="submission" date="2021-04" db="EMBL/GenBank/DDBJ databases">
        <authorList>
            <consortium name="Wellcome Sanger Institute Data Sharing"/>
        </authorList>
    </citation>
    <scope>NUCLEOTIDE SEQUENCE [LARGE SCALE GENOMIC DNA]</scope>
</reference>
<evidence type="ECO:0000259" key="6">
    <source>
        <dbReference type="PROSITE" id="PS51720"/>
    </source>
</evidence>
<dbReference type="Proteomes" id="UP000472265">
    <property type="component" value="Chromosome 20"/>
</dbReference>
<evidence type="ECO:0000313" key="7">
    <source>
        <dbReference type="Ensembl" id="ENSSAUP00010067623.1"/>
    </source>
</evidence>
<evidence type="ECO:0000313" key="8">
    <source>
        <dbReference type="Proteomes" id="UP000472265"/>
    </source>
</evidence>
<dbReference type="PROSITE" id="PS51720">
    <property type="entry name" value="G_AIG1"/>
    <property type="match status" value="1"/>
</dbReference>
<reference evidence="7" key="3">
    <citation type="submission" date="2025-09" db="UniProtKB">
        <authorList>
            <consortium name="Ensembl"/>
        </authorList>
    </citation>
    <scope>IDENTIFICATION</scope>
</reference>
<reference evidence="7" key="2">
    <citation type="submission" date="2025-08" db="UniProtKB">
        <authorList>
            <consortium name="Ensembl"/>
        </authorList>
    </citation>
    <scope>IDENTIFICATION</scope>
</reference>
<dbReference type="GO" id="GO:0005525">
    <property type="term" value="F:GTP binding"/>
    <property type="evidence" value="ECO:0007669"/>
    <property type="project" value="UniProtKB-KW"/>
</dbReference>
<dbReference type="InterPro" id="IPR006703">
    <property type="entry name" value="G_AIG1"/>
</dbReference>
<protein>
    <recommendedName>
        <fullName evidence="6">AIG1-type G domain-containing protein</fullName>
    </recommendedName>
</protein>
<dbReference type="InterPro" id="IPR045058">
    <property type="entry name" value="GIMA/IAN/Toc"/>
</dbReference>
<feature type="region of interest" description="Disordered" evidence="5">
    <location>
        <begin position="401"/>
        <end position="424"/>
    </location>
</feature>
<evidence type="ECO:0000256" key="5">
    <source>
        <dbReference type="SAM" id="MobiDB-lite"/>
    </source>
</evidence>
<sequence>MVAKNSCYKTDSMLIENAELKRKEVDKKAEELRLRSQQQRKKLRDLMTEQTLNLSILMVGWVFSGKSASGNTIFKTDMFQAGEKTEKASKQSGEVAGREVIIVDTPGWWKFLPATFTPLPLKAEILNGVSLCSPSPNVILLVLPLDSSFTDDQRRLTEDNMRLLGQRVWRHVIVLFTYGDTLGEKTVEQHIESEGKPLRWLIEKCGNRYHVLNNMSTDDYQVRELLEKMEEMVAGNSFFYLSAYPDGDYAKHQEDRSEYLTNIKDETTTKKITEQLAIEWDRKNWEKHRCEGSIGLPPGMSEAKQSSQGSEGEEVQMEHEDDQFRSCFGPEVDSEDDAGSGPLNILRELMEREWHRREVCMEQAFWRQFYNPAAAPSEPDNDQLLKSREKVRSWLKLSTSGYGTASNTSNQTKEDSFCFAQEPC</sequence>
<feature type="domain" description="AIG1-type G" evidence="6">
    <location>
        <begin position="51"/>
        <end position="248"/>
    </location>
</feature>
<keyword evidence="8" id="KW-1185">Reference proteome</keyword>
<evidence type="ECO:0000256" key="3">
    <source>
        <dbReference type="ARBA" id="ARBA00023134"/>
    </source>
</evidence>
<dbReference type="GeneTree" id="ENSGT00940000162556"/>
<proteinExistence type="inferred from homology"/>
<dbReference type="AlphaFoldDB" id="A0A671YX72"/>
<dbReference type="PANTHER" id="PTHR10903:SF107">
    <property type="entry name" value="GTPASE IMAP FAMILY MEMBER 4-LIKE-RELATED"/>
    <property type="match status" value="1"/>
</dbReference>
<evidence type="ECO:0000256" key="1">
    <source>
        <dbReference type="ARBA" id="ARBA00008535"/>
    </source>
</evidence>
<dbReference type="InterPro" id="IPR027417">
    <property type="entry name" value="P-loop_NTPase"/>
</dbReference>
<keyword evidence="2" id="KW-0547">Nucleotide-binding</keyword>
<dbReference type="SUPFAM" id="SSF52540">
    <property type="entry name" value="P-loop containing nucleoside triphosphate hydrolases"/>
    <property type="match status" value="1"/>
</dbReference>
<feature type="region of interest" description="Disordered" evidence="5">
    <location>
        <begin position="292"/>
        <end position="342"/>
    </location>
</feature>
<dbReference type="Gene3D" id="3.40.50.300">
    <property type="entry name" value="P-loop containing nucleotide triphosphate hydrolases"/>
    <property type="match status" value="1"/>
</dbReference>
<keyword evidence="4" id="KW-0175">Coiled coil</keyword>
<dbReference type="PANTHER" id="PTHR10903">
    <property type="entry name" value="GTPASE, IMAP FAMILY MEMBER-RELATED"/>
    <property type="match status" value="1"/>
</dbReference>
<dbReference type="Pfam" id="PF04548">
    <property type="entry name" value="AIG1"/>
    <property type="match status" value="1"/>
</dbReference>
<feature type="compositionally biased region" description="Polar residues" evidence="5">
    <location>
        <begin position="401"/>
        <end position="411"/>
    </location>
</feature>
<name>A0A671YX72_SPAAU</name>
<dbReference type="FunFam" id="3.40.50.300:FF:001809">
    <property type="entry name" value="Si:ch1073-365p7.2"/>
    <property type="match status" value="1"/>
</dbReference>
<feature type="coiled-coil region" evidence="4">
    <location>
        <begin position="15"/>
        <end position="49"/>
    </location>
</feature>
<organism evidence="7 8">
    <name type="scientific">Sparus aurata</name>
    <name type="common">Gilthead sea bream</name>
    <dbReference type="NCBI Taxonomy" id="8175"/>
    <lineage>
        <taxon>Eukaryota</taxon>
        <taxon>Metazoa</taxon>
        <taxon>Chordata</taxon>
        <taxon>Craniata</taxon>
        <taxon>Vertebrata</taxon>
        <taxon>Euteleostomi</taxon>
        <taxon>Actinopterygii</taxon>
        <taxon>Neopterygii</taxon>
        <taxon>Teleostei</taxon>
        <taxon>Neoteleostei</taxon>
        <taxon>Acanthomorphata</taxon>
        <taxon>Eupercaria</taxon>
        <taxon>Spariformes</taxon>
        <taxon>Sparidae</taxon>
        <taxon>Sparus</taxon>
    </lineage>
</organism>
<evidence type="ECO:0000256" key="2">
    <source>
        <dbReference type="ARBA" id="ARBA00022741"/>
    </source>
</evidence>
<accession>A0A671YX72</accession>
<comment type="similarity">
    <text evidence="1">Belongs to the TRAFAC class TrmE-Era-EngA-EngB-Septin-like GTPase superfamily. AIG1/Toc34/Toc159-like paraseptin GTPase family. IAN subfamily.</text>
</comment>
<evidence type="ECO:0000256" key="4">
    <source>
        <dbReference type="SAM" id="Coils"/>
    </source>
</evidence>
<dbReference type="Ensembl" id="ENSSAUT00010070787.1">
    <property type="protein sequence ID" value="ENSSAUP00010067623.1"/>
    <property type="gene ID" value="ENSSAUG00010026881.1"/>
</dbReference>
<keyword evidence="3" id="KW-0342">GTP-binding</keyword>